<organism evidence="1 2">
    <name type="scientific">Anoxybacillus suryakundensis</name>
    <dbReference type="NCBI Taxonomy" id="1325335"/>
    <lineage>
        <taxon>Bacteria</taxon>
        <taxon>Bacillati</taxon>
        <taxon>Bacillota</taxon>
        <taxon>Bacilli</taxon>
        <taxon>Bacillales</taxon>
        <taxon>Anoxybacillaceae</taxon>
        <taxon>Anoxybacillus</taxon>
    </lineage>
</organism>
<reference evidence="2" key="1">
    <citation type="submission" date="2015-08" db="EMBL/GenBank/DDBJ databases">
        <authorList>
            <person name="Varghese N."/>
        </authorList>
    </citation>
    <scope>NUCLEOTIDE SEQUENCE [LARGE SCALE GENOMIC DNA]</scope>
    <source>
        <strain evidence="2">DSM 27374</strain>
    </source>
</reference>
<dbReference type="STRING" id="1325335.GCA_001418025_01804"/>
<accession>A0A0K6GP17</accession>
<dbReference type="AlphaFoldDB" id="A0A0K6GP17"/>
<protein>
    <submittedName>
        <fullName evidence="1">Uncharacterized protein</fullName>
    </submittedName>
</protein>
<gene>
    <name evidence="1" type="ORF">Ga0061060_11056</name>
</gene>
<proteinExistence type="predicted"/>
<name>A0A0K6GP17_9BACL</name>
<keyword evidence="2" id="KW-1185">Reference proteome</keyword>
<sequence length="198" mass="22327">MYVINSNFSLVKQVGDLSESRLNALKKNFYDMFPEIIRPNGETLILKKAASALIISNDRIVFATQGDLSNINGDNIAEILIKANEILELSPNSTMAVTIEAIDSVNQNTLEKSKGYFGECSDMLSAYGIGYRFMVRNENKYHGDVHIEPYIKDAQKIFYLLNLLSTEHIHSNEVHVFIDDILSFLNEKVKSVASKIFL</sequence>
<dbReference type="EMBL" id="CYGZ01000010">
    <property type="protein sequence ID" value="CUA80490.1"/>
    <property type="molecule type" value="Genomic_DNA"/>
</dbReference>
<evidence type="ECO:0000313" key="2">
    <source>
        <dbReference type="Proteomes" id="UP000182738"/>
    </source>
</evidence>
<evidence type="ECO:0000313" key="1">
    <source>
        <dbReference type="EMBL" id="CUA80490.1"/>
    </source>
</evidence>
<dbReference type="Proteomes" id="UP000182738">
    <property type="component" value="Unassembled WGS sequence"/>
</dbReference>
<dbReference type="RefSeq" id="WP_055441455.1">
    <property type="nucleotide sequence ID" value="NZ_BAABDZ010000034.1"/>
</dbReference>